<dbReference type="InterPro" id="IPR036259">
    <property type="entry name" value="MFS_trans_sf"/>
</dbReference>
<dbReference type="SUPFAM" id="SSF103473">
    <property type="entry name" value="MFS general substrate transporter"/>
    <property type="match status" value="1"/>
</dbReference>
<feature type="transmembrane region" description="Helical" evidence="3">
    <location>
        <begin position="47"/>
        <end position="71"/>
    </location>
</feature>
<organism evidence="5 6">
    <name type="scientific">Candida orthopsilosis (strain 90-125)</name>
    <name type="common">Yeast</name>
    <dbReference type="NCBI Taxonomy" id="1136231"/>
    <lineage>
        <taxon>Eukaryota</taxon>
        <taxon>Fungi</taxon>
        <taxon>Dikarya</taxon>
        <taxon>Ascomycota</taxon>
        <taxon>Saccharomycotina</taxon>
        <taxon>Pichiomycetes</taxon>
        <taxon>Debaryomycetaceae</taxon>
        <taxon>Candida/Lodderomyces clade</taxon>
        <taxon>Candida</taxon>
    </lineage>
</organism>
<dbReference type="OrthoDB" id="410267at2759"/>
<feature type="transmembrane region" description="Helical" evidence="3">
    <location>
        <begin position="317"/>
        <end position="335"/>
    </location>
</feature>
<sequence length="445" mass="48051">MITTTSIRETTVETVNPFQEMTTLEPPQEQEPPVSARLFHVVSSNKLGISAIISGFLCNFMVFGIAFSYGVFQEFYGSPSGPLSSYSDAKIALIGTVSTSLTYICGIFNKTLMYYLGPWKVMLLGCVLMSLGIIVTGFCSNYYQFILCSVVQGIGGGILYLPPVVCGPVYFDRHRSLASGVLFSGTGIGAFALANFTRYLIKKVGWQWGVRILGFMNLGVTGLASFMVFEPRLPNFRSTNSILNFSQLKSLKVILQLFGSLLQSAGYLMPLIFMSKYAVSLGYSSSQGAFFIGLSNLINAASKVVTGIIADVVGRMNTLMICSIVSAALIFSLWLPAAKDTFISLVVLYGIFSGAIISLLPPCLIEIFGIGSYTQISGIMYCARGVGVIIGSPIGALLISGNGLHPKDYTNTAVYDGILLSASAICLGYLWVLAFKDKKPKNWKL</sequence>
<evidence type="ECO:0000259" key="4">
    <source>
        <dbReference type="PROSITE" id="PS50850"/>
    </source>
</evidence>
<evidence type="ECO:0000313" key="6">
    <source>
        <dbReference type="Proteomes" id="UP000005018"/>
    </source>
</evidence>
<dbReference type="InterPro" id="IPR050327">
    <property type="entry name" value="Proton-linked_MCT"/>
</dbReference>
<protein>
    <recommendedName>
        <fullName evidence="4">Major facilitator superfamily (MFS) profile domain-containing protein</fullName>
    </recommendedName>
</protein>
<feature type="transmembrane region" description="Helical" evidence="3">
    <location>
        <begin position="208"/>
        <end position="229"/>
    </location>
</feature>
<feature type="transmembrane region" description="Helical" evidence="3">
    <location>
        <begin position="381"/>
        <end position="401"/>
    </location>
</feature>
<evidence type="ECO:0000256" key="3">
    <source>
        <dbReference type="SAM" id="Phobius"/>
    </source>
</evidence>
<dbReference type="GeneID" id="14542007"/>
<feature type="transmembrane region" description="Helical" evidence="3">
    <location>
        <begin position="121"/>
        <end position="143"/>
    </location>
</feature>
<dbReference type="eggNOG" id="KOG2504">
    <property type="taxonomic scope" value="Eukaryota"/>
</dbReference>
<comment type="subcellular location">
    <subcellularLocation>
        <location evidence="1">Membrane</location>
        <topology evidence="1">Multi-pass membrane protein</topology>
    </subcellularLocation>
</comment>
<dbReference type="PROSITE" id="PS50850">
    <property type="entry name" value="MFS"/>
    <property type="match status" value="1"/>
</dbReference>
<feature type="transmembrane region" description="Helical" evidence="3">
    <location>
        <begin position="177"/>
        <end position="196"/>
    </location>
</feature>
<dbReference type="PANTHER" id="PTHR11360">
    <property type="entry name" value="MONOCARBOXYLATE TRANSPORTER"/>
    <property type="match status" value="1"/>
</dbReference>
<dbReference type="GO" id="GO:0016020">
    <property type="term" value="C:membrane"/>
    <property type="evidence" value="ECO:0007669"/>
    <property type="project" value="UniProtKB-SubCell"/>
</dbReference>
<feature type="transmembrane region" description="Helical" evidence="3">
    <location>
        <begin position="341"/>
        <end position="360"/>
    </location>
</feature>
<dbReference type="KEGG" id="cot:CORT_0G00100"/>
<dbReference type="Proteomes" id="UP000005018">
    <property type="component" value="Chromosome 7"/>
</dbReference>
<feature type="transmembrane region" description="Helical" evidence="3">
    <location>
        <begin position="250"/>
        <end position="269"/>
    </location>
</feature>
<dbReference type="PANTHER" id="PTHR11360:SF284">
    <property type="entry name" value="EG:103B4.3 PROTEIN-RELATED"/>
    <property type="match status" value="1"/>
</dbReference>
<dbReference type="HOGENOM" id="CLU_001265_1_2_1"/>
<gene>
    <name evidence="5" type="ORF">CORT_0G00100</name>
</gene>
<keyword evidence="3" id="KW-1133">Transmembrane helix</keyword>
<dbReference type="EMBL" id="HE681725">
    <property type="protein sequence ID" value="CCG24701.1"/>
    <property type="molecule type" value="Genomic_DNA"/>
</dbReference>
<dbReference type="RefSeq" id="XP_003870829.1">
    <property type="nucleotide sequence ID" value="XM_003870780.1"/>
</dbReference>
<proteinExistence type="inferred from homology"/>
<evidence type="ECO:0000313" key="5">
    <source>
        <dbReference type="EMBL" id="CCG24701.1"/>
    </source>
</evidence>
<keyword evidence="3" id="KW-0812">Transmembrane</keyword>
<feature type="transmembrane region" description="Helical" evidence="3">
    <location>
        <begin position="149"/>
        <end position="170"/>
    </location>
</feature>
<dbReference type="InterPro" id="IPR011701">
    <property type="entry name" value="MFS"/>
</dbReference>
<evidence type="ECO:0000256" key="2">
    <source>
        <dbReference type="ARBA" id="ARBA00006727"/>
    </source>
</evidence>
<feature type="transmembrane region" description="Helical" evidence="3">
    <location>
        <begin position="289"/>
        <end position="310"/>
    </location>
</feature>
<dbReference type="Gene3D" id="1.20.1250.20">
    <property type="entry name" value="MFS general substrate transporter like domains"/>
    <property type="match status" value="2"/>
</dbReference>
<dbReference type="GO" id="GO:0022857">
    <property type="term" value="F:transmembrane transporter activity"/>
    <property type="evidence" value="ECO:0007669"/>
    <property type="project" value="InterPro"/>
</dbReference>
<keyword evidence="3" id="KW-0472">Membrane</keyword>
<dbReference type="Pfam" id="PF07690">
    <property type="entry name" value="MFS_1"/>
    <property type="match status" value="1"/>
</dbReference>
<name>H8X9N5_CANO9</name>
<reference evidence="5 6" key="1">
    <citation type="journal article" date="2012" name="PLoS ONE">
        <title>Sequence and analysis of the genome of the pathogenic yeast Candida orthopsilosis.</title>
        <authorList>
            <person name="Riccombeni A."/>
            <person name="Vidanes G."/>
            <person name="Proux-Wera E."/>
            <person name="Wolfe K.H."/>
            <person name="Butler G."/>
        </authorList>
    </citation>
    <scope>NUCLEOTIDE SEQUENCE [LARGE SCALE GENOMIC DNA]</scope>
    <source>
        <strain evidence="5 6">Co 90-125</strain>
    </source>
</reference>
<dbReference type="AlphaFoldDB" id="H8X9N5"/>
<keyword evidence="6" id="KW-1185">Reference proteome</keyword>
<dbReference type="InterPro" id="IPR020846">
    <property type="entry name" value="MFS_dom"/>
</dbReference>
<feature type="transmembrane region" description="Helical" evidence="3">
    <location>
        <begin position="413"/>
        <end position="435"/>
    </location>
</feature>
<feature type="transmembrane region" description="Helical" evidence="3">
    <location>
        <begin position="91"/>
        <end position="109"/>
    </location>
</feature>
<comment type="similarity">
    <text evidence="2">Belongs to the major facilitator superfamily. Monocarboxylate porter (TC 2.A.1.13) family.</text>
</comment>
<accession>H8X9N5</accession>
<evidence type="ECO:0000256" key="1">
    <source>
        <dbReference type="ARBA" id="ARBA00004141"/>
    </source>
</evidence>
<feature type="domain" description="Major facilitator superfamily (MFS) profile" evidence="4">
    <location>
        <begin position="47"/>
        <end position="440"/>
    </location>
</feature>